<evidence type="ECO:0008006" key="3">
    <source>
        <dbReference type="Google" id="ProtNLM"/>
    </source>
</evidence>
<dbReference type="GO" id="GO:0005758">
    <property type="term" value="C:mitochondrial intermembrane space"/>
    <property type="evidence" value="ECO:0007669"/>
    <property type="project" value="InterPro"/>
</dbReference>
<proteinExistence type="predicted"/>
<dbReference type="PANTHER" id="PTHR13639">
    <property type="entry name" value="CYTOCHROME C OXIDASE ASSEMBLY FACTOR 4 HOMOLOG, MITOCHONDRIAL"/>
    <property type="match status" value="1"/>
</dbReference>
<reference evidence="1" key="1">
    <citation type="journal article" date="2023" name="Science">
        <title>Genome structures resolve the early diversification of teleost fishes.</title>
        <authorList>
            <person name="Parey E."/>
            <person name="Louis A."/>
            <person name="Montfort J."/>
            <person name="Bouchez O."/>
            <person name="Roques C."/>
            <person name="Iampietro C."/>
            <person name="Lluch J."/>
            <person name="Castinel A."/>
            <person name="Donnadieu C."/>
            <person name="Desvignes T."/>
            <person name="Floi Bucao C."/>
            <person name="Jouanno E."/>
            <person name="Wen M."/>
            <person name="Mejri S."/>
            <person name="Dirks R."/>
            <person name="Jansen H."/>
            <person name="Henkel C."/>
            <person name="Chen W.J."/>
            <person name="Zahm M."/>
            <person name="Cabau C."/>
            <person name="Klopp C."/>
            <person name="Thompson A.W."/>
            <person name="Robinson-Rechavi M."/>
            <person name="Braasch I."/>
            <person name="Lecointre G."/>
            <person name="Bobe J."/>
            <person name="Postlethwait J.H."/>
            <person name="Berthelot C."/>
            <person name="Roest Crollius H."/>
            <person name="Guiguen Y."/>
        </authorList>
    </citation>
    <scope>NUCLEOTIDE SEQUENCE</scope>
    <source>
        <strain evidence="1">NC1722</strain>
    </source>
</reference>
<name>A0AAD7WXB2_9TELE</name>
<dbReference type="PANTHER" id="PTHR13639:SF2">
    <property type="entry name" value="CYTOCHROME C OXIDASE ASSEMBLY FACTOR 4 HOMOLOG, MITOCHONDRIAL"/>
    <property type="match status" value="1"/>
</dbReference>
<dbReference type="EMBL" id="JAINUG010000019">
    <property type="protein sequence ID" value="KAJ8412455.1"/>
    <property type="molecule type" value="Genomic_DNA"/>
</dbReference>
<accession>A0AAD7WXB2</accession>
<dbReference type="SUPFAM" id="SSF47072">
    <property type="entry name" value="Cysteine alpha-hairpin motif"/>
    <property type="match status" value="1"/>
</dbReference>
<dbReference type="PROSITE" id="PS51808">
    <property type="entry name" value="CHCH"/>
    <property type="match status" value="1"/>
</dbReference>
<comment type="caution">
    <text evidence="1">The sequence shown here is derived from an EMBL/GenBank/DDBJ whole genome shotgun (WGS) entry which is preliminary data.</text>
</comment>
<dbReference type="Proteomes" id="UP001221898">
    <property type="component" value="Unassembled WGS sequence"/>
</dbReference>
<evidence type="ECO:0000313" key="1">
    <source>
        <dbReference type="EMBL" id="KAJ8412455.1"/>
    </source>
</evidence>
<organism evidence="1 2">
    <name type="scientific">Aldrovandia affinis</name>
    <dbReference type="NCBI Taxonomy" id="143900"/>
    <lineage>
        <taxon>Eukaryota</taxon>
        <taxon>Metazoa</taxon>
        <taxon>Chordata</taxon>
        <taxon>Craniata</taxon>
        <taxon>Vertebrata</taxon>
        <taxon>Euteleostomi</taxon>
        <taxon>Actinopterygii</taxon>
        <taxon>Neopterygii</taxon>
        <taxon>Teleostei</taxon>
        <taxon>Notacanthiformes</taxon>
        <taxon>Halosauridae</taxon>
        <taxon>Aldrovandia</taxon>
    </lineage>
</organism>
<dbReference type="InterPro" id="IPR009069">
    <property type="entry name" value="Cys_alpha_HP_mot_SF"/>
</dbReference>
<keyword evidence="2" id="KW-1185">Reference proteome</keyword>
<gene>
    <name evidence="1" type="ORF">AAFF_G00127910</name>
</gene>
<dbReference type="InterPro" id="IPR039870">
    <property type="entry name" value="Coa4-like"/>
</dbReference>
<protein>
    <recommendedName>
        <fullName evidence="3">CHCH domain-containing protein</fullName>
    </recommendedName>
</protein>
<dbReference type="AlphaFoldDB" id="A0AAD7WXB2"/>
<sequence>MRSVSMGMVTDHLQVFTDASLMGWGRTYGPVSVSGTGAATTCSELADRAYMASYATPHNRARIEDEEDPVDQMISRTGCGELHYAVQECMAEHQDWRKCQSQVQNFKECMLAFQNARKDQHKRQSATETT</sequence>
<dbReference type="GO" id="GO:0033617">
    <property type="term" value="P:mitochondrial respiratory chain complex IV assembly"/>
    <property type="evidence" value="ECO:0007669"/>
    <property type="project" value="InterPro"/>
</dbReference>
<evidence type="ECO:0000313" key="2">
    <source>
        <dbReference type="Proteomes" id="UP001221898"/>
    </source>
</evidence>